<dbReference type="SUPFAM" id="SSF110296">
    <property type="entry name" value="Oligoxyloglucan reducing end-specific cellobiohydrolase"/>
    <property type="match status" value="2"/>
</dbReference>
<protein>
    <recommendedName>
        <fullName evidence="3">Sortilin N-terminal domain-containing protein</fullName>
    </recommendedName>
</protein>
<dbReference type="Gene3D" id="2.130.10.10">
    <property type="entry name" value="YVTN repeat-like/Quinoprotein amine dehydrogenase"/>
    <property type="match status" value="3"/>
</dbReference>
<evidence type="ECO:0000259" key="3">
    <source>
        <dbReference type="Pfam" id="PF15902"/>
    </source>
</evidence>
<dbReference type="CDD" id="cd15482">
    <property type="entry name" value="Sialidase_non-viral"/>
    <property type="match status" value="2"/>
</dbReference>
<dbReference type="InterPro" id="IPR031778">
    <property type="entry name" value="Sortilin_N"/>
</dbReference>
<dbReference type="Pfam" id="PF15902">
    <property type="entry name" value="Sortilin-Vps10"/>
    <property type="match status" value="1"/>
</dbReference>
<dbReference type="GO" id="GO:0010411">
    <property type="term" value="P:xyloglucan metabolic process"/>
    <property type="evidence" value="ECO:0007669"/>
    <property type="project" value="TreeGrafter"/>
</dbReference>
<evidence type="ECO:0000256" key="2">
    <source>
        <dbReference type="SAM" id="Coils"/>
    </source>
</evidence>
<feature type="domain" description="Sortilin N-terminal" evidence="3">
    <location>
        <begin position="143"/>
        <end position="267"/>
    </location>
</feature>
<dbReference type="STRING" id="379066.GAU_0910"/>
<gene>
    <name evidence="4" type="ordered locus">GAU_0910</name>
</gene>
<proteinExistence type="predicted"/>
<keyword evidence="5" id="KW-1185">Reference proteome</keyword>
<accession>C1A6U2</accession>
<reference evidence="5" key="1">
    <citation type="submission" date="2006-03" db="EMBL/GenBank/DDBJ databases">
        <title>Complete genome sequence of Gemmatimonas aurantiaca T-27 that represents a novel phylum Gemmatimonadetes.</title>
        <authorList>
            <person name="Takasaki K."/>
            <person name="Ichikawa N."/>
            <person name="Miura H."/>
            <person name="Matsushita S."/>
            <person name="Watanabe Y."/>
            <person name="Oguchi A."/>
            <person name="Ankai A."/>
            <person name="Yashiro I."/>
            <person name="Takahashi M."/>
            <person name="Terui Y."/>
            <person name="Fukui S."/>
            <person name="Yokoyama H."/>
            <person name="Tanikawa S."/>
            <person name="Hanada S."/>
            <person name="Kamagata Y."/>
            <person name="Fujita N."/>
        </authorList>
    </citation>
    <scope>NUCLEOTIDE SEQUENCE [LARGE SCALE GENOMIC DNA]</scope>
    <source>
        <strain evidence="5">T-27 / DSM 14586 / JCM 11422 / NBRC 100505</strain>
    </source>
</reference>
<dbReference type="PANTHER" id="PTHR43739">
    <property type="entry name" value="XYLOGLUCANASE (EUROFUNG)"/>
    <property type="match status" value="1"/>
</dbReference>
<feature type="coiled-coil region" evidence="2">
    <location>
        <begin position="919"/>
        <end position="950"/>
    </location>
</feature>
<dbReference type="KEGG" id="gau:GAU_0910"/>
<dbReference type="AlphaFoldDB" id="C1A6U2"/>
<evidence type="ECO:0000313" key="5">
    <source>
        <dbReference type="Proteomes" id="UP000002209"/>
    </source>
</evidence>
<dbReference type="Proteomes" id="UP000002209">
    <property type="component" value="Chromosome"/>
</dbReference>
<dbReference type="eggNOG" id="COG4447">
    <property type="taxonomic scope" value="Bacteria"/>
</dbReference>
<organism evidence="4 5">
    <name type="scientific">Gemmatimonas aurantiaca (strain DSM 14586 / JCM 11422 / NBRC 100505 / T-27)</name>
    <dbReference type="NCBI Taxonomy" id="379066"/>
    <lineage>
        <taxon>Bacteria</taxon>
        <taxon>Pseudomonadati</taxon>
        <taxon>Gemmatimonadota</taxon>
        <taxon>Gemmatimonadia</taxon>
        <taxon>Gemmatimonadales</taxon>
        <taxon>Gemmatimonadaceae</taxon>
        <taxon>Gemmatimonas</taxon>
    </lineage>
</organism>
<name>C1A6U2_GEMAT</name>
<sequence length="1066" mass="116040">MPLAFPLVLPAAALLQPPAKPAAQPPARATSPAVAPRPALAPVTLDSAFLSQYRWRNIGPDRGGRSIAASGVKGRKNEAYFGATGGGLWKTIDAGENWFPVTDGHITSASVGAVAVSESHPDVVYIGMGESAIRGNIMPGDGIYKSSDAGKTWKHLGFRTVDAISKIRVHPTNPDIVFAAVLGKYSVPSEERGVYKSTDGGTTWKRVLFKDAKSGAVDIVLDRANPRVLYATLWEAYRKEYQMSSGGPGSGLYKSTDGGDTWTEITRASGLPSGLVGRIGVAVTAANPNRVYALIENENGGLFKSDDAGATWTLMNSDRNIRQRAFYYTHLYADHKNADRVYIQNVSFFRSDDAGKTITSIGQGSHADWHDLWVDPDDAEHLVAGNDGGGTVTFNGGKAYTAQDFPTEQWYHVITTKHVPFHVCGSQQDNSTLCTPMNWNMGRQNAEPGQEAQGGVAVSYQVGGGEPGYIAPDPLDLDVFYAGTNNGGYVDKFNKRTGLSREVNPYPWFYSGEPSKEIRERWQWTFPILFSQVDPKLLFVSSQRLWATRDGGRTWMNLSGDLTRHAPETQEKSGGPITGDMNGPEVYGTIFSVGPSKKDVNTIFTGSDDGLVFVTRNFGKTWTNITPKDMPDFGRVSQLDASSHDAGTVYMSVRRPLLNDRAPYIFKTTDYGRTWTKIVNGLGAEDYVHAVREDPTRRGLLYAATQHGVYISYDDGAQWQRLNLNLPDVPVADLIVERDELVIGTHGRGFWVLDNITPLRQATPTVLAASSHLYAPVTGLRSSPGVTLNWRFATKPKRAMLAILDSTGTVVREYTGDTATATAGAAGGRRRGTTATFPITAGLSRFTFDLRSTGLESFPGMILWGAGTAGPALPPGRYSVRLTADGQELKAPLTIRRSPLVADVTDADLRAQYAFGKKVRDKTNEAQRAVIEIRRVKDQLTDRLKRATDDAALKSKGEVLRTNASGVEENVYQVKNQSGQDPLNFPIKVNNRLANLLAMAERGDGTPGTYMPEILDILTKELAGYQRTLEQVWKTDLTAVNTELTRLKLPLLDPKCTVVTGCGATP</sequence>
<evidence type="ECO:0000256" key="1">
    <source>
        <dbReference type="ARBA" id="ARBA00022737"/>
    </source>
</evidence>
<keyword evidence="2" id="KW-0175">Coiled coil</keyword>
<dbReference type="InterPro" id="IPR052025">
    <property type="entry name" value="Xyloglucanase_GH74"/>
</dbReference>
<evidence type="ECO:0000313" key="4">
    <source>
        <dbReference type="EMBL" id="BAH37952.1"/>
    </source>
</evidence>
<dbReference type="PANTHER" id="PTHR43739:SF5">
    <property type="entry name" value="EXO-ALPHA-SIALIDASE"/>
    <property type="match status" value="1"/>
</dbReference>
<dbReference type="HOGENOM" id="CLU_004847_0_0_0"/>
<keyword evidence="1" id="KW-0677">Repeat</keyword>
<dbReference type="InterPro" id="IPR015943">
    <property type="entry name" value="WD40/YVTN_repeat-like_dom_sf"/>
</dbReference>
<dbReference type="EMBL" id="AP009153">
    <property type="protein sequence ID" value="BAH37952.1"/>
    <property type="molecule type" value="Genomic_DNA"/>
</dbReference>